<evidence type="ECO:0000256" key="1">
    <source>
        <dbReference type="SAM" id="MobiDB-lite"/>
    </source>
</evidence>
<keyword evidence="3" id="KW-1185">Reference proteome</keyword>
<feature type="region of interest" description="Disordered" evidence="1">
    <location>
        <begin position="1"/>
        <end position="42"/>
    </location>
</feature>
<dbReference type="AlphaFoldDB" id="A0A540M421"/>
<dbReference type="GO" id="GO:1900034">
    <property type="term" value="P:regulation of cellular response to heat"/>
    <property type="evidence" value="ECO:0007669"/>
    <property type="project" value="InterPro"/>
</dbReference>
<proteinExistence type="predicted"/>
<dbReference type="PANTHER" id="PTHR33704">
    <property type="entry name" value="PROTEIN HEAT INTOLERANT 4-RELATED"/>
    <property type="match status" value="1"/>
</dbReference>
<dbReference type="InterPro" id="IPR039313">
    <property type="entry name" value="HIT4"/>
</dbReference>
<dbReference type="EMBL" id="VIEB01000366">
    <property type="protein sequence ID" value="TQD93494.1"/>
    <property type="molecule type" value="Genomic_DNA"/>
</dbReference>
<dbReference type="Proteomes" id="UP000315295">
    <property type="component" value="Unassembled WGS sequence"/>
</dbReference>
<accession>A0A540M421</accession>
<dbReference type="PANTHER" id="PTHR33704:SF1">
    <property type="entry name" value="PROTEIN HEAT INTOLERANT 4-RELATED"/>
    <property type="match status" value="1"/>
</dbReference>
<gene>
    <name evidence="2" type="ORF">C1H46_020915</name>
</gene>
<feature type="compositionally biased region" description="Basic and acidic residues" evidence="1">
    <location>
        <begin position="28"/>
        <end position="42"/>
    </location>
</feature>
<name>A0A540M421_MALBA</name>
<comment type="caution">
    <text evidence="2">The sequence shown here is derived from an EMBL/GenBank/DDBJ whole genome shotgun (WGS) entry which is preliminary data.</text>
</comment>
<evidence type="ECO:0000313" key="3">
    <source>
        <dbReference type="Proteomes" id="UP000315295"/>
    </source>
</evidence>
<protein>
    <submittedName>
        <fullName evidence="2">Uncharacterized protein</fullName>
    </submittedName>
</protein>
<sequence length="304" mass="35124">MVEGAKRKASRKPADSSKPTRPLQKRLKASEPKSKPEAEHLVEDPRKLKDLWKAAFPVGKGWHRMDSVHKEFKWDFLNLERAFEENGRLNHEVIGNDGNVYLFGTIECHLQRKDEVVVPVLVAVVSPYPPLDELTIKPVDGAEVRVTMKELNMDWIPCIPPYKRDSDTQVIKYPQVFVLGCTERRSDALKCTKDESFVKLPYFFPCLDDHKEEEDDCRARGEVDEVAKFIIEETIEGDDELQRETAERTKIVAVVRLSREGREGGFGSRRVYKFYPVQTPETPDISRAKYRFINKYYGKAHEVL</sequence>
<reference evidence="2 3" key="1">
    <citation type="journal article" date="2019" name="G3 (Bethesda)">
        <title>Sequencing of a Wild Apple (Malus baccata) Genome Unravels the Differences Between Cultivated and Wild Apple Species Regarding Disease Resistance and Cold Tolerance.</title>
        <authorList>
            <person name="Chen X."/>
        </authorList>
    </citation>
    <scope>NUCLEOTIDE SEQUENCE [LARGE SCALE GENOMIC DNA]</scope>
    <source>
        <strain evidence="3">cv. Shandingzi</strain>
        <tissue evidence="2">Leaves</tissue>
    </source>
</reference>
<organism evidence="2 3">
    <name type="scientific">Malus baccata</name>
    <name type="common">Siberian crab apple</name>
    <name type="synonym">Pyrus baccata</name>
    <dbReference type="NCBI Taxonomy" id="106549"/>
    <lineage>
        <taxon>Eukaryota</taxon>
        <taxon>Viridiplantae</taxon>
        <taxon>Streptophyta</taxon>
        <taxon>Embryophyta</taxon>
        <taxon>Tracheophyta</taxon>
        <taxon>Spermatophyta</taxon>
        <taxon>Magnoliopsida</taxon>
        <taxon>eudicotyledons</taxon>
        <taxon>Gunneridae</taxon>
        <taxon>Pentapetalae</taxon>
        <taxon>rosids</taxon>
        <taxon>fabids</taxon>
        <taxon>Rosales</taxon>
        <taxon>Rosaceae</taxon>
        <taxon>Amygdaloideae</taxon>
        <taxon>Maleae</taxon>
        <taxon>Malus</taxon>
    </lineage>
</organism>
<evidence type="ECO:0000313" key="2">
    <source>
        <dbReference type="EMBL" id="TQD93494.1"/>
    </source>
</evidence>